<dbReference type="RefSeq" id="WP_372823240.1">
    <property type="nucleotide sequence ID" value="NZ_JARRIC010000001.1"/>
</dbReference>
<dbReference type="EMBL" id="JARRIG010000001">
    <property type="protein sequence ID" value="MFA4803666.1"/>
    <property type="molecule type" value="Genomic_DNA"/>
</dbReference>
<comment type="caution">
    <text evidence="1">The sequence shown here is derived from an EMBL/GenBank/DDBJ whole genome shotgun (WGS) entry which is preliminary data.</text>
</comment>
<gene>
    <name evidence="1" type="ORF">P8X34_02735</name>
</gene>
<evidence type="ECO:0000313" key="2">
    <source>
        <dbReference type="Proteomes" id="UP001571980"/>
    </source>
</evidence>
<sequence length="174" mass="19985">MPILVIDTNVLRYALEAEKELREDKEVKIAYIILAKLLNKENIIIVANPSLIKEYSRHIEAIRRSVGKKRGTPSFLLLRLIKQKMKKVPREEHFFEFTGEPIGRKDYHLLESAKTGALMEGEKEAYILTFAEDVYRAKEAKNGEGVTIKVIDMKKIRNSDLGIQVIAKLLSENF</sequence>
<name>A0ABV4T4R5_9EURY</name>
<organism evidence="1 2">
    <name type="scientific">Pyrococcus kukulkanii</name>
    <dbReference type="NCBI Taxonomy" id="1609559"/>
    <lineage>
        <taxon>Archaea</taxon>
        <taxon>Methanobacteriati</taxon>
        <taxon>Methanobacteriota</taxon>
        <taxon>Thermococci</taxon>
        <taxon>Thermococcales</taxon>
        <taxon>Thermococcaceae</taxon>
        <taxon>Pyrococcus</taxon>
    </lineage>
</organism>
<proteinExistence type="predicted"/>
<keyword evidence="2" id="KW-1185">Reference proteome</keyword>
<protein>
    <recommendedName>
        <fullName evidence="3">PIN domain-containing protein</fullName>
    </recommendedName>
</protein>
<dbReference type="Proteomes" id="UP001571980">
    <property type="component" value="Unassembled WGS sequence"/>
</dbReference>
<accession>A0ABV4T4R5</accession>
<evidence type="ECO:0000313" key="1">
    <source>
        <dbReference type="EMBL" id="MFA4803666.1"/>
    </source>
</evidence>
<evidence type="ECO:0008006" key="3">
    <source>
        <dbReference type="Google" id="ProtNLM"/>
    </source>
</evidence>
<reference evidence="1 2" key="1">
    <citation type="submission" date="2023-03" db="EMBL/GenBank/DDBJ databases">
        <title>Speciation in Pyrococcus: adaptation to high temperature as a mechanism.</title>
        <authorList>
            <person name="Gu J."/>
        </authorList>
    </citation>
    <scope>NUCLEOTIDE SEQUENCE [LARGE SCALE GENOMIC DNA]</scope>
    <source>
        <strain evidence="1 2">LMOA34</strain>
    </source>
</reference>